<evidence type="ECO:0000256" key="1">
    <source>
        <dbReference type="SAM" id="MobiDB-lite"/>
    </source>
</evidence>
<evidence type="ECO:0000313" key="3">
    <source>
        <dbReference type="Proteomes" id="UP000186817"/>
    </source>
</evidence>
<dbReference type="Proteomes" id="UP000186817">
    <property type="component" value="Unassembled WGS sequence"/>
</dbReference>
<proteinExistence type="predicted"/>
<feature type="region of interest" description="Disordered" evidence="1">
    <location>
        <begin position="1"/>
        <end position="46"/>
    </location>
</feature>
<organism evidence="2 3">
    <name type="scientific">Symbiodinium microadriaticum</name>
    <name type="common">Dinoflagellate</name>
    <name type="synonym">Zooxanthella microadriatica</name>
    <dbReference type="NCBI Taxonomy" id="2951"/>
    <lineage>
        <taxon>Eukaryota</taxon>
        <taxon>Sar</taxon>
        <taxon>Alveolata</taxon>
        <taxon>Dinophyceae</taxon>
        <taxon>Suessiales</taxon>
        <taxon>Symbiodiniaceae</taxon>
        <taxon>Symbiodinium</taxon>
    </lineage>
</organism>
<name>A0A1Q9DN37_SYMMI</name>
<keyword evidence="3" id="KW-1185">Reference proteome</keyword>
<sequence>MTRLPPKPGRPCFTGEPTTLRRSTPAALSAQPRPKGGAAQKRREVPQATFQVPHTGAVLAPGHRAQTLHPSRVVSQVVSEPITPEITEGPQLFPTKAIVEPLEELTKALDHGAEAEGAVLNSNPFDYTDGGLGRVMLRKYGRSTRATPACESMDS</sequence>
<reference evidence="2 3" key="1">
    <citation type="submission" date="2016-02" db="EMBL/GenBank/DDBJ databases">
        <title>Genome analysis of coral dinoflagellate symbionts highlights evolutionary adaptations to a symbiotic lifestyle.</title>
        <authorList>
            <person name="Aranda M."/>
            <person name="Li Y."/>
            <person name="Liew Y.J."/>
            <person name="Baumgarten S."/>
            <person name="Simakov O."/>
            <person name="Wilson M."/>
            <person name="Piel J."/>
            <person name="Ashoor H."/>
            <person name="Bougouffa S."/>
            <person name="Bajic V.B."/>
            <person name="Ryu T."/>
            <person name="Ravasi T."/>
            <person name="Bayer T."/>
            <person name="Micklem G."/>
            <person name="Kim H."/>
            <person name="Bhak J."/>
            <person name="Lajeunesse T.C."/>
            <person name="Voolstra C.R."/>
        </authorList>
    </citation>
    <scope>NUCLEOTIDE SEQUENCE [LARGE SCALE GENOMIC DNA]</scope>
    <source>
        <strain evidence="2 3">CCMP2467</strain>
    </source>
</reference>
<accession>A0A1Q9DN37</accession>
<evidence type="ECO:0000313" key="2">
    <source>
        <dbReference type="EMBL" id="OLP96586.1"/>
    </source>
</evidence>
<protein>
    <submittedName>
        <fullName evidence="2">Uncharacterized protein</fullName>
    </submittedName>
</protein>
<dbReference type="OrthoDB" id="10528926at2759"/>
<gene>
    <name evidence="2" type="ORF">AK812_SmicGene21140</name>
</gene>
<dbReference type="EMBL" id="LSRX01000461">
    <property type="protein sequence ID" value="OLP96586.1"/>
    <property type="molecule type" value="Genomic_DNA"/>
</dbReference>
<comment type="caution">
    <text evidence="2">The sequence shown here is derived from an EMBL/GenBank/DDBJ whole genome shotgun (WGS) entry which is preliminary data.</text>
</comment>
<dbReference type="AlphaFoldDB" id="A0A1Q9DN37"/>